<evidence type="ECO:0000259" key="2">
    <source>
        <dbReference type="Pfam" id="PF26488"/>
    </source>
</evidence>
<comment type="caution">
    <text evidence="3">The sequence shown here is derived from an EMBL/GenBank/DDBJ whole genome shotgun (WGS) entry which is preliminary data.</text>
</comment>
<feature type="domain" description="DUF8158" evidence="2">
    <location>
        <begin position="1"/>
        <end position="106"/>
    </location>
</feature>
<accession>A0A847UB51</accession>
<organism evidence="3 4">
    <name type="scientific">Haloarcula rubripromontorii</name>
    <dbReference type="NCBI Taxonomy" id="1705562"/>
    <lineage>
        <taxon>Archaea</taxon>
        <taxon>Methanobacteriati</taxon>
        <taxon>Methanobacteriota</taxon>
        <taxon>Stenosarchaea group</taxon>
        <taxon>Halobacteria</taxon>
        <taxon>Halobacteriales</taxon>
        <taxon>Haloarculaceae</taxon>
        <taxon>Haloarcula</taxon>
    </lineage>
</organism>
<evidence type="ECO:0000313" key="3">
    <source>
        <dbReference type="EMBL" id="NLV08051.1"/>
    </source>
</evidence>
<dbReference type="AlphaFoldDB" id="A0A847UB51"/>
<dbReference type="InterPro" id="IPR058471">
    <property type="entry name" value="DUF8158"/>
</dbReference>
<dbReference type="Pfam" id="PF26488">
    <property type="entry name" value="DUF8158"/>
    <property type="match status" value="1"/>
</dbReference>
<proteinExistence type="predicted"/>
<dbReference type="Proteomes" id="UP000610611">
    <property type="component" value="Unassembled WGS sequence"/>
</dbReference>
<gene>
    <name evidence="3" type="ORF">GOC83_18140</name>
</gene>
<evidence type="ECO:0000313" key="4">
    <source>
        <dbReference type="Proteomes" id="UP000610611"/>
    </source>
</evidence>
<dbReference type="EMBL" id="WOWB01000004">
    <property type="protein sequence ID" value="NLV08051.1"/>
    <property type="molecule type" value="Genomic_DNA"/>
</dbReference>
<sequence>MTDHTTVYDVQERTGNPAHPSVDRVCERLLDRAATPRTDHPDAHLDETMATVVHRYGDAVVQAVIRRILVDGVPFRTAAADHDVAALDGVRIGTVATQVLRELNTDP</sequence>
<protein>
    <recommendedName>
        <fullName evidence="2">DUF8158 domain-containing protein</fullName>
    </recommendedName>
</protein>
<feature type="region of interest" description="Disordered" evidence="1">
    <location>
        <begin position="1"/>
        <end position="21"/>
    </location>
</feature>
<evidence type="ECO:0000256" key="1">
    <source>
        <dbReference type="SAM" id="MobiDB-lite"/>
    </source>
</evidence>
<reference evidence="3" key="1">
    <citation type="submission" date="2019-12" db="EMBL/GenBank/DDBJ databases">
        <title>The whole-genome sequencing of Haloarcula japonica strain pws8.</title>
        <authorList>
            <person name="Verma D.K."/>
            <person name="Gopal K."/>
            <person name="Prasad E.S."/>
        </authorList>
    </citation>
    <scope>NUCLEOTIDE SEQUENCE</scope>
    <source>
        <strain evidence="3">Pws8</strain>
    </source>
</reference>
<name>A0A847UB51_9EURY</name>